<dbReference type="KEGG" id="hyg:AUC43_18915"/>
<name>A0A0U4BU60_9BACT</name>
<sequence>MSQLPFLLIDAFTTQPLRGNPCAVVLDADALSPATRQVLAREFNQSETAFINQSAPGSTEFTVRFFTPAEEIPLAGHPTIATVAALLHTGRVALPADGSSLGLTLNLLHGPIRVDVLPGAAGELPLIWMTQRRPVFGAVHAPEKVLPLFGLTPDDLLPGAPIQTVSTGTPQLMVLLRDQAALRRAHVADAAGLGRYRAESDFFSPHLFCLGGATPAGDTFARHFGTPPDVSEDPVTGSATGGMAAYLWHHGYLNSPNFLAEQGHDMGRAGSVQVRVSGPPEAIEAVQIGGTGVVVLEGSLRGDL</sequence>
<dbReference type="PIRSF" id="PIRSF016184">
    <property type="entry name" value="PhzC_PhzF"/>
    <property type="match status" value="1"/>
</dbReference>
<dbReference type="Proteomes" id="UP000059542">
    <property type="component" value="Chromosome"/>
</dbReference>
<dbReference type="OrthoDB" id="9788221at2"/>
<feature type="active site" evidence="1">
    <location>
        <position position="47"/>
    </location>
</feature>
<dbReference type="RefSeq" id="WP_068197432.1">
    <property type="nucleotide sequence ID" value="NZ_CP013909.1"/>
</dbReference>
<dbReference type="GO" id="GO:0016853">
    <property type="term" value="F:isomerase activity"/>
    <property type="evidence" value="ECO:0007669"/>
    <property type="project" value="TreeGrafter"/>
</dbReference>
<dbReference type="EMBL" id="CP013909">
    <property type="protein sequence ID" value="ALW86967.1"/>
    <property type="molecule type" value="Genomic_DNA"/>
</dbReference>
<accession>A0A0U4BU60</accession>
<dbReference type="STRING" id="1411621.AUC43_18915"/>
<evidence type="ECO:0000313" key="2">
    <source>
        <dbReference type="EMBL" id="ALW86967.1"/>
    </source>
</evidence>
<keyword evidence="3" id="KW-1185">Reference proteome</keyword>
<reference evidence="2 3" key="1">
    <citation type="submission" date="2015-12" db="EMBL/GenBank/DDBJ databases">
        <authorList>
            <person name="Shamseldin A."/>
            <person name="Moawad H."/>
            <person name="Abd El-Rahim W.M."/>
            <person name="Sadowsky M.J."/>
        </authorList>
    </citation>
    <scope>NUCLEOTIDE SEQUENCE [LARGE SCALE GENOMIC DNA]</scope>
    <source>
        <strain evidence="2 3">DG5B</strain>
    </source>
</reference>
<dbReference type="InterPro" id="IPR003719">
    <property type="entry name" value="Phenazine_PhzF-like"/>
</dbReference>
<evidence type="ECO:0000313" key="3">
    <source>
        <dbReference type="Proteomes" id="UP000059542"/>
    </source>
</evidence>
<organism evidence="2 3">
    <name type="scientific">Hymenobacter sedentarius</name>
    <dbReference type="NCBI Taxonomy" id="1411621"/>
    <lineage>
        <taxon>Bacteria</taxon>
        <taxon>Pseudomonadati</taxon>
        <taxon>Bacteroidota</taxon>
        <taxon>Cytophagia</taxon>
        <taxon>Cytophagales</taxon>
        <taxon>Hymenobacteraceae</taxon>
        <taxon>Hymenobacter</taxon>
    </lineage>
</organism>
<gene>
    <name evidence="2" type="ORF">AUC43_18915</name>
</gene>
<dbReference type="GO" id="GO:0005737">
    <property type="term" value="C:cytoplasm"/>
    <property type="evidence" value="ECO:0007669"/>
    <property type="project" value="TreeGrafter"/>
</dbReference>
<proteinExistence type="predicted"/>
<dbReference type="AlphaFoldDB" id="A0A0U4BU60"/>
<evidence type="ECO:0000256" key="1">
    <source>
        <dbReference type="PIRSR" id="PIRSR016184-1"/>
    </source>
</evidence>
<dbReference type="NCBIfam" id="TIGR00654">
    <property type="entry name" value="PhzF_family"/>
    <property type="match status" value="1"/>
</dbReference>
<dbReference type="Gene3D" id="3.10.310.10">
    <property type="entry name" value="Diaminopimelate Epimerase, Chain A, domain 1"/>
    <property type="match status" value="2"/>
</dbReference>
<dbReference type="Pfam" id="PF02567">
    <property type="entry name" value="PhzC-PhzF"/>
    <property type="match status" value="1"/>
</dbReference>
<dbReference type="SUPFAM" id="SSF54506">
    <property type="entry name" value="Diaminopimelate epimerase-like"/>
    <property type="match status" value="1"/>
</dbReference>
<dbReference type="PANTHER" id="PTHR13774">
    <property type="entry name" value="PHENAZINE BIOSYNTHESIS PROTEIN"/>
    <property type="match status" value="1"/>
</dbReference>
<protein>
    <submittedName>
        <fullName evidence="2">Phenazine biosynthesis protein PhzF</fullName>
    </submittedName>
</protein>